<sequence>VAWRPSRIQYGRVMWRPIDAPSPLAPPADPLWKQAVILLLGVRCEMTTNRRKF</sequence>
<accession>A0A8X6I4X7</accession>
<evidence type="ECO:0000313" key="2">
    <source>
        <dbReference type="Proteomes" id="UP000887013"/>
    </source>
</evidence>
<reference evidence="1" key="1">
    <citation type="submission" date="2020-08" db="EMBL/GenBank/DDBJ databases">
        <title>Multicomponent nature underlies the extraordinary mechanical properties of spider dragline silk.</title>
        <authorList>
            <person name="Kono N."/>
            <person name="Nakamura H."/>
            <person name="Mori M."/>
            <person name="Yoshida Y."/>
            <person name="Ohtoshi R."/>
            <person name="Malay A.D."/>
            <person name="Moran D.A.P."/>
            <person name="Tomita M."/>
            <person name="Numata K."/>
            <person name="Arakawa K."/>
        </authorList>
    </citation>
    <scope>NUCLEOTIDE SEQUENCE</scope>
</reference>
<gene>
    <name evidence="1" type="ORF">NPIL_597031</name>
</gene>
<evidence type="ECO:0000313" key="1">
    <source>
        <dbReference type="EMBL" id="GFS31336.1"/>
    </source>
</evidence>
<feature type="non-terminal residue" evidence="1">
    <location>
        <position position="1"/>
    </location>
</feature>
<organism evidence="1 2">
    <name type="scientific">Nephila pilipes</name>
    <name type="common">Giant wood spider</name>
    <name type="synonym">Nephila maculata</name>
    <dbReference type="NCBI Taxonomy" id="299642"/>
    <lineage>
        <taxon>Eukaryota</taxon>
        <taxon>Metazoa</taxon>
        <taxon>Ecdysozoa</taxon>
        <taxon>Arthropoda</taxon>
        <taxon>Chelicerata</taxon>
        <taxon>Arachnida</taxon>
        <taxon>Araneae</taxon>
        <taxon>Araneomorphae</taxon>
        <taxon>Entelegynae</taxon>
        <taxon>Araneoidea</taxon>
        <taxon>Nephilidae</taxon>
        <taxon>Nephila</taxon>
    </lineage>
</organism>
<name>A0A8X6I4X7_NEPPI</name>
<proteinExistence type="predicted"/>
<dbReference type="EMBL" id="BMAW01041905">
    <property type="protein sequence ID" value="GFS31336.1"/>
    <property type="molecule type" value="Genomic_DNA"/>
</dbReference>
<comment type="caution">
    <text evidence="1">The sequence shown here is derived from an EMBL/GenBank/DDBJ whole genome shotgun (WGS) entry which is preliminary data.</text>
</comment>
<dbReference type="Proteomes" id="UP000887013">
    <property type="component" value="Unassembled WGS sequence"/>
</dbReference>
<keyword evidence="2" id="KW-1185">Reference proteome</keyword>
<protein>
    <submittedName>
        <fullName evidence="1">Uncharacterized protein</fullName>
    </submittedName>
</protein>
<dbReference type="AlphaFoldDB" id="A0A8X6I4X7"/>